<proteinExistence type="predicted"/>
<dbReference type="PANTHER" id="PTHR37937:SF1">
    <property type="entry name" value="CONJUGATIVE TRANSFER: DNA TRANSPORT"/>
    <property type="match status" value="1"/>
</dbReference>
<dbReference type="CDD" id="cd01127">
    <property type="entry name" value="TrwB_TraG_TraD_VirD4"/>
    <property type="match status" value="1"/>
</dbReference>
<keyword evidence="2" id="KW-1003">Cell membrane</keyword>
<feature type="transmembrane region" description="Helical" evidence="6">
    <location>
        <begin position="75"/>
        <end position="96"/>
    </location>
</feature>
<feature type="transmembrane region" description="Helical" evidence="6">
    <location>
        <begin position="12"/>
        <end position="40"/>
    </location>
</feature>
<comment type="subcellular location">
    <subcellularLocation>
        <location evidence="1">Cell membrane</location>
        <topology evidence="1">Multi-pass membrane protein</topology>
    </subcellularLocation>
</comment>
<keyword evidence="3 6" id="KW-0812">Transmembrane</keyword>
<organism evidence="8 9">
    <name type="scientific">Nocardioides daeguensis</name>
    <dbReference type="NCBI Taxonomy" id="908359"/>
    <lineage>
        <taxon>Bacteria</taxon>
        <taxon>Bacillati</taxon>
        <taxon>Actinomycetota</taxon>
        <taxon>Actinomycetes</taxon>
        <taxon>Propionibacteriales</taxon>
        <taxon>Nocardioidaceae</taxon>
        <taxon>Nocardioides</taxon>
    </lineage>
</organism>
<evidence type="ECO:0000256" key="3">
    <source>
        <dbReference type="ARBA" id="ARBA00022692"/>
    </source>
</evidence>
<evidence type="ECO:0000256" key="5">
    <source>
        <dbReference type="ARBA" id="ARBA00023136"/>
    </source>
</evidence>
<evidence type="ECO:0000256" key="1">
    <source>
        <dbReference type="ARBA" id="ARBA00004651"/>
    </source>
</evidence>
<evidence type="ECO:0000256" key="6">
    <source>
        <dbReference type="SAM" id="Phobius"/>
    </source>
</evidence>
<dbReference type="RefSeq" id="WP_218235305.1">
    <property type="nucleotide sequence ID" value="NZ_BAABBB010000015.1"/>
</dbReference>
<keyword evidence="4 6" id="KW-1133">Transmembrane helix</keyword>
<evidence type="ECO:0000313" key="8">
    <source>
        <dbReference type="EMBL" id="GAA3539366.1"/>
    </source>
</evidence>
<name>A0ABP6VRQ8_9ACTN</name>
<accession>A0ABP6VRQ8</accession>
<feature type="domain" description="TraD/TraG TraM recognition site" evidence="7">
    <location>
        <begin position="425"/>
        <end position="543"/>
    </location>
</feature>
<dbReference type="EMBL" id="BAABBB010000015">
    <property type="protein sequence ID" value="GAA3539366.1"/>
    <property type="molecule type" value="Genomic_DNA"/>
</dbReference>
<dbReference type="Pfam" id="PF12696">
    <property type="entry name" value="TraG-D_C"/>
    <property type="match status" value="1"/>
</dbReference>
<dbReference type="Proteomes" id="UP001500301">
    <property type="component" value="Unassembled WGS sequence"/>
</dbReference>
<evidence type="ECO:0000256" key="4">
    <source>
        <dbReference type="ARBA" id="ARBA00022989"/>
    </source>
</evidence>
<gene>
    <name evidence="8" type="ORF">GCM10022263_28620</name>
</gene>
<comment type="caution">
    <text evidence="8">The sequence shown here is derived from an EMBL/GenBank/DDBJ whole genome shotgun (WGS) entry which is preliminary data.</text>
</comment>
<keyword evidence="9" id="KW-1185">Reference proteome</keyword>
<reference evidence="9" key="1">
    <citation type="journal article" date="2019" name="Int. J. Syst. Evol. Microbiol.">
        <title>The Global Catalogue of Microorganisms (GCM) 10K type strain sequencing project: providing services to taxonomists for standard genome sequencing and annotation.</title>
        <authorList>
            <consortium name="The Broad Institute Genomics Platform"/>
            <consortium name="The Broad Institute Genome Sequencing Center for Infectious Disease"/>
            <person name="Wu L."/>
            <person name="Ma J."/>
        </authorList>
    </citation>
    <scope>NUCLEOTIDE SEQUENCE [LARGE SCALE GENOMIC DNA]</scope>
    <source>
        <strain evidence="9">JCM 17460</strain>
    </source>
</reference>
<keyword evidence="5 6" id="KW-0472">Membrane</keyword>
<dbReference type="PANTHER" id="PTHR37937">
    <property type="entry name" value="CONJUGATIVE TRANSFER: DNA TRANSPORT"/>
    <property type="match status" value="1"/>
</dbReference>
<protein>
    <recommendedName>
        <fullName evidence="7">TraD/TraG TraM recognition site domain-containing protein</fullName>
    </recommendedName>
</protein>
<sequence length="587" mass="61649">MNTHSQSVDNDLVNLGLIAIAFTGLLAAILRLAGTLAAWFTGADQPIRGWSSGLRVLADPRSPGVALGTPELSAWAYWGVMALLIAAAVGTACVAWRRVSRFQSRNRRDPHRLAGVASHHDVRTTASRKALLSRGRTLRPSLPHPSAADVGYLLGRARGTEVWASVEDSVLLLGPPRSGKGLHLVINSILDAPGAVITTATRPDNIAATISARSARGPVAVFDPQRLADGLPAGLRWSPVRGCEDPLTAMIRATGLASATGLSTGGVESGGFWEGKTRTALQSLLHAAALDRRSPAELFAWTLSPSAAADAVAILSSHRDAAPGWADSLESMIHADPRTRDSIWMGVSLALSCLADPRVLDAVSPGPGEEFDPSEFLTSNGTLYLLATGAGAGASWSLVAAFIEDLVETARHLAAASPGARLDPPLLMALDEIGNLSPLPSLPVLMAEGGGTGITTMPVLQSLSQARDKWGDHAAGAIWDASIVKVVLGGTSAARDLQDLSSLIGERDERTDTISVGDYGSRSLQRSMRRVPVMPPEAIRTLPFGTALVLLRSAPPIVTDLRPWTARSDACVLAASRTDVEAALRRR</sequence>
<dbReference type="InterPro" id="IPR051539">
    <property type="entry name" value="T4SS-coupling_protein"/>
</dbReference>
<dbReference type="InterPro" id="IPR032689">
    <property type="entry name" value="TraG-D_C"/>
</dbReference>
<evidence type="ECO:0000256" key="2">
    <source>
        <dbReference type="ARBA" id="ARBA00022475"/>
    </source>
</evidence>
<evidence type="ECO:0000259" key="7">
    <source>
        <dbReference type="Pfam" id="PF12696"/>
    </source>
</evidence>
<evidence type="ECO:0000313" key="9">
    <source>
        <dbReference type="Proteomes" id="UP001500301"/>
    </source>
</evidence>